<reference evidence="1 2" key="1">
    <citation type="submission" date="2024-01" db="EMBL/GenBank/DDBJ databases">
        <title>A draft genome for a cacao thread blight-causing isolate of Paramarasmius palmivorus.</title>
        <authorList>
            <person name="Baruah I.K."/>
            <person name="Bukari Y."/>
            <person name="Amoako-Attah I."/>
            <person name="Meinhardt L.W."/>
            <person name="Bailey B.A."/>
            <person name="Cohen S.P."/>
        </authorList>
    </citation>
    <scope>NUCLEOTIDE SEQUENCE [LARGE SCALE GENOMIC DNA]</scope>
    <source>
        <strain evidence="1 2">GH-12</strain>
    </source>
</reference>
<evidence type="ECO:0000313" key="1">
    <source>
        <dbReference type="EMBL" id="KAK7030929.1"/>
    </source>
</evidence>
<evidence type="ECO:0000313" key="2">
    <source>
        <dbReference type="Proteomes" id="UP001383192"/>
    </source>
</evidence>
<proteinExistence type="predicted"/>
<accession>A0AAW0C073</accession>
<dbReference type="Proteomes" id="UP001383192">
    <property type="component" value="Unassembled WGS sequence"/>
</dbReference>
<dbReference type="EMBL" id="JAYKXP010000073">
    <property type="protein sequence ID" value="KAK7030929.1"/>
    <property type="molecule type" value="Genomic_DNA"/>
</dbReference>
<comment type="caution">
    <text evidence="1">The sequence shown here is derived from an EMBL/GenBank/DDBJ whole genome shotgun (WGS) entry which is preliminary data.</text>
</comment>
<dbReference type="AlphaFoldDB" id="A0AAW0C073"/>
<gene>
    <name evidence="1" type="ORF">VNI00_013875</name>
</gene>
<protein>
    <submittedName>
        <fullName evidence="1">Uncharacterized protein</fullName>
    </submittedName>
</protein>
<keyword evidence="2" id="KW-1185">Reference proteome</keyword>
<name>A0AAW0C073_9AGAR</name>
<organism evidence="1 2">
    <name type="scientific">Paramarasmius palmivorus</name>
    <dbReference type="NCBI Taxonomy" id="297713"/>
    <lineage>
        <taxon>Eukaryota</taxon>
        <taxon>Fungi</taxon>
        <taxon>Dikarya</taxon>
        <taxon>Basidiomycota</taxon>
        <taxon>Agaricomycotina</taxon>
        <taxon>Agaricomycetes</taxon>
        <taxon>Agaricomycetidae</taxon>
        <taxon>Agaricales</taxon>
        <taxon>Marasmiineae</taxon>
        <taxon>Marasmiaceae</taxon>
        <taxon>Paramarasmius</taxon>
    </lineage>
</organism>
<sequence length="121" mass="13566">MERRGYDADILEPTYNAHVEFLEGMKANKPQVFHDMSRLFGLATGQTVVKDVAADIEYDSADDHAMDRLLGHRPVTWITVRLTKEGSNVVAPSMKSHGLLLKTFRIQILVITTNTKVGVRV</sequence>